<dbReference type="GO" id="GO:0006808">
    <property type="term" value="P:regulation of nitrogen utilization"/>
    <property type="evidence" value="ECO:0007669"/>
    <property type="project" value="TreeGrafter"/>
</dbReference>
<dbReference type="RefSeq" id="XP_007412824.1">
    <property type="nucleotide sequence ID" value="XM_007412762.1"/>
</dbReference>
<name>F4RUA7_MELLP</name>
<reference evidence="4" key="1">
    <citation type="journal article" date="2011" name="Proc. Natl. Acad. Sci. U.S.A.">
        <title>Obligate biotrophy features unraveled by the genomic analysis of rust fungi.</title>
        <authorList>
            <person name="Duplessis S."/>
            <person name="Cuomo C.A."/>
            <person name="Lin Y.-C."/>
            <person name="Aerts A."/>
            <person name="Tisserant E."/>
            <person name="Veneault-Fourrey C."/>
            <person name="Joly D.L."/>
            <person name="Hacquard S."/>
            <person name="Amselem J."/>
            <person name="Cantarel B.L."/>
            <person name="Chiu R."/>
            <person name="Coutinho P.M."/>
            <person name="Feau N."/>
            <person name="Field M."/>
            <person name="Frey P."/>
            <person name="Gelhaye E."/>
            <person name="Goldberg J."/>
            <person name="Grabherr M.G."/>
            <person name="Kodira C.D."/>
            <person name="Kohler A."/>
            <person name="Kuees U."/>
            <person name="Lindquist E.A."/>
            <person name="Lucas S.M."/>
            <person name="Mago R."/>
            <person name="Mauceli E."/>
            <person name="Morin E."/>
            <person name="Murat C."/>
            <person name="Pangilinan J.L."/>
            <person name="Park R."/>
            <person name="Pearson M."/>
            <person name="Quesneville H."/>
            <person name="Rouhier N."/>
            <person name="Sakthikumar S."/>
            <person name="Salamov A.A."/>
            <person name="Schmutz J."/>
            <person name="Selles B."/>
            <person name="Shapiro H."/>
            <person name="Tanguay P."/>
            <person name="Tuskan G.A."/>
            <person name="Henrissat B."/>
            <person name="Van de Peer Y."/>
            <person name="Rouze P."/>
            <person name="Ellis J.G."/>
            <person name="Dodds P.N."/>
            <person name="Schein J.E."/>
            <person name="Zhong S."/>
            <person name="Hamelin R.C."/>
            <person name="Grigoriev I.V."/>
            <person name="Szabo L.J."/>
            <person name="Martin F."/>
        </authorList>
    </citation>
    <scope>NUCLEOTIDE SEQUENCE [LARGE SCALE GENOMIC DNA]</scope>
    <source>
        <strain evidence="4">98AG31 / pathotype 3-4-7</strain>
    </source>
</reference>
<feature type="region of interest" description="Disordered" evidence="1">
    <location>
        <begin position="107"/>
        <end position="148"/>
    </location>
</feature>
<dbReference type="PANTHER" id="PTHR28014:SF1">
    <property type="entry name" value="NEGATIVE REGULATOR OF RAS-CAMP PATHWAY"/>
    <property type="match status" value="1"/>
</dbReference>
<feature type="domain" description="DUF3295" evidence="2">
    <location>
        <begin position="124"/>
        <end position="191"/>
    </location>
</feature>
<dbReference type="GO" id="GO:0031930">
    <property type="term" value="P:mitochondria-nucleus signaling pathway"/>
    <property type="evidence" value="ECO:0007669"/>
    <property type="project" value="TreeGrafter"/>
</dbReference>
<accession>F4RUA7</accession>
<feature type="compositionally biased region" description="Acidic residues" evidence="1">
    <location>
        <begin position="123"/>
        <end position="148"/>
    </location>
</feature>
<dbReference type="AlphaFoldDB" id="F4RUA7"/>
<dbReference type="VEuPathDB" id="FungiDB:MELLADRAFT_72467"/>
<keyword evidence="4" id="KW-1185">Reference proteome</keyword>
<evidence type="ECO:0000256" key="1">
    <source>
        <dbReference type="SAM" id="MobiDB-lite"/>
    </source>
</evidence>
<dbReference type="HOGENOM" id="CLU_987235_0_0_1"/>
<dbReference type="Pfam" id="PF11702">
    <property type="entry name" value="DUF3295"/>
    <property type="match status" value="1"/>
</dbReference>
<dbReference type="GO" id="GO:0000122">
    <property type="term" value="P:negative regulation of transcription by RNA polymerase II"/>
    <property type="evidence" value="ECO:0007669"/>
    <property type="project" value="TreeGrafter"/>
</dbReference>
<dbReference type="InParanoid" id="F4RUA7"/>
<sequence>MLFHPETNSSRHHPKTINSSKNKLKEDLGRNQSAIELRRRTEGMSGSSSIMTAAMRPSSLIKSKSTVAVPILVSNHSQDPILQSGSHPSEPPNQGIHRSVMTNLKAVSHISPIRRKPPIDVEYSSDEDDEEEDQLSKEETEEDDDDEMMISTREVAAIPLSPRTTRRNMLANEMTESVRRNLLWERQLRNNLMGTGPIGGRMNDPSGSNLMMNGNVNNVNMKLKEKEKEKEKQNGLVGGGLKPKVDGNQGTGAGAGVGKGNGGVEKEVIKPFNTKGLYRPVW</sequence>
<feature type="region of interest" description="Disordered" evidence="1">
    <location>
        <begin position="1"/>
        <end position="48"/>
    </location>
</feature>
<evidence type="ECO:0000313" key="4">
    <source>
        <dbReference type="Proteomes" id="UP000001072"/>
    </source>
</evidence>
<dbReference type="Proteomes" id="UP000001072">
    <property type="component" value="Unassembled WGS sequence"/>
</dbReference>
<dbReference type="eggNOG" id="ENOG502SAS5">
    <property type="taxonomic scope" value="Eukaryota"/>
</dbReference>
<feature type="region of interest" description="Disordered" evidence="1">
    <location>
        <begin position="226"/>
        <end position="265"/>
    </location>
</feature>
<feature type="compositionally biased region" description="Gly residues" evidence="1">
    <location>
        <begin position="249"/>
        <end position="263"/>
    </location>
</feature>
<gene>
    <name evidence="3" type="ORF">MELLADRAFT_72467</name>
</gene>
<evidence type="ECO:0000259" key="2">
    <source>
        <dbReference type="Pfam" id="PF11702"/>
    </source>
</evidence>
<organism evidence="4">
    <name type="scientific">Melampsora larici-populina (strain 98AG31 / pathotype 3-4-7)</name>
    <name type="common">Poplar leaf rust fungus</name>
    <dbReference type="NCBI Taxonomy" id="747676"/>
    <lineage>
        <taxon>Eukaryota</taxon>
        <taxon>Fungi</taxon>
        <taxon>Dikarya</taxon>
        <taxon>Basidiomycota</taxon>
        <taxon>Pucciniomycotina</taxon>
        <taxon>Pucciniomycetes</taxon>
        <taxon>Pucciniales</taxon>
        <taxon>Melampsoraceae</taxon>
        <taxon>Melampsora</taxon>
    </lineage>
</organism>
<dbReference type="EMBL" id="GL883121">
    <property type="protein sequence ID" value="EGG04031.1"/>
    <property type="molecule type" value="Genomic_DNA"/>
</dbReference>
<dbReference type="GeneID" id="18932108"/>
<evidence type="ECO:0000313" key="3">
    <source>
        <dbReference type="EMBL" id="EGG04031.1"/>
    </source>
</evidence>
<dbReference type="GO" id="GO:0005737">
    <property type="term" value="C:cytoplasm"/>
    <property type="evidence" value="ECO:0007669"/>
    <property type="project" value="TreeGrafter"/>
</dbReference>
<dbReference type="InterPro" id="IPR021711">
    <property type="entry name" value="DUF3295"/>
</dbReference>
<dbReference type="OrthoDB" id="2507811at2759"/>
<dbReference type="PANTHER" id="PTHR28014">
    <property type="entry name" value="NEGATIVE REGULATOR OF RAS-CAMP PATHWAY"/>
    <property type="match status" value="1"/>
</dbReference>
<protein>
    <recommendedName>
        <fullName evidence="2">DUF3295 domain-containing protein</fullName>
    </recommendedName>
</protein>
<dbReference type="InterPro" id="IPR053043">
    <property type="entry name" value="Ras-cAMP_regulatory"/>
</dbReference>
<proteinExistence type="predicted"/>
<dbReference type="KEGG" id="mlr:MELLADRAFT_72467"/>
<dbReference type="STRING" id="747676.F4RUA7"/>